<feature type="region of interest" description="Disordered" evidence="5">
    <location>
        <begin position="27"/>
        <end position="72"/>
    </location>
</feature>
<comment type="cofactor">
    <cofactor evidence="4">
        <name>Fe(2+)</name>
        <dbReference type="ChEBI" id="CHEBI:29033"/>
    </cofactor>
    <text evidence="4">Binds 1 Fe(2+) ion per subunit.</text>
</comment>
<reference evidence="7" key="1">
    <citation type="submission" date="2021-01" db="EMBL/GenBank/DDBJ databases">
        <authorList>
            <person name="Corre E."/>
            <person name="Pelletier E."/>
            <person name="Niang G."/>
            <person name="Scheremetjew M."/>
            <person name="Finn R."/>
            <person name="Kale V."/>
            <person name="Holt S."/>
            <person name="Cochrane G."/>
            <person name="Meng A."/>
            <person name="Brown T."/>
            <person name="Cohen L."/>
        </authorList>
    </citation>
    <scope>NUCLEOTIDE SEQUENCE</scope>
    <source>
        <strain evidence="7">CCMP3346</strain>
    </source>
</reference>
<feature type="signal peptide" evidence="6">
    <location>
        <begin position="1"/>
        <end position="23"/>
    </location>
</feature>
<dbReference type="PANTHER" id="PTHR10543:SF138">
    <property type="entry name" value="CAROTENOID OXYGENASE"/>
    <property type="match status" value="1"/>
</dbReference>
<evidence type="ECO:0000256" key="1">
    <source>
        <dbReference type="ARBA" id="ARBA00006787"/>
    </source>
</evidence>
<dbReference type="Pfam" id="PF03055">
    <property type="entry name" value="RPE65"/>
    <property type="match status" value="1"/>
</dbReference>
<comment type="similarity">
    <text evidence="1">Belongs to the carotenoid oxygenase family.</text>
</comment>
<feature type="chain" id="PRO_5031321332" description="Carotenoid oxygenase" evidence="6">
    <location>
        <begin position="24"/>
        <end position="714"/>
    </location>
</feature>
<keyword evidence="2 4" id="KW-0479">Metal-binding</keyword>
<accession>A0A7S1P0M7</accession>
<dbReference type="GO" id="GO:0010436">
    <property type="term" value="F:carotenoid dioxygenase activity"/>
    <property type="evidence" value="ECO:0007669"/>
    <property type="project" value="TreeGrafter"/>
</dbReference>
<protein>
    <recommendedName>
        <fullName evidence="8">Carotenoid oxygenase</fullName>
    </recommendedName>
</protein>
<evidence type="ECO:0008006" key="8">
    <source>
        <dbReference type="Google" id="ProtNLM"/>
    </source>
</evidence>
<evidence type="ECO:0000256" key="6">
    <source>
        <dbReference type="SAM" id="SignalP"/>
    </source>
</evidence>
<keyword evidence="6" id="KW-0732">Signal</keyword>
<gene>
    <name evidence="7" type="ORF">VBRA1451_LOCUS6930</name>
</gene>
<evidence type="ECO:0000256" key="2">
    <source>
        <dbReference type="ARBA" id="ARBA00022723"/>
    </source>
</evidence>
<name>A0A7S1P0M7_9ALVE</name>
<dbReference type="InterPro" id="IPR004294">
    <property type="entry name" value="Carotenoid_Oase"/>
</dbReference>
<evidence type="ECO:0000256" key="3">
    <source>
        <dbReference type="ARBA" id="ARBA00023004"/>
    </source>
</evidence>
<organism evidence="7">
    <name type="scientific">Vitrella brassicaformis</name>
    <dbReference type="NCBI Taxonomy" id="1169539"/>
    <lineage>
        <taxon>Eukaryota</taxon>
        <taxon>Sar</taxon>
        <taxon>Alveolata</taxon>
        <taxon>Colpodellida</taxon>
        <taxon>Vitrellaceae</taxon>
        <taxon>Vitrella</taxon>
    </lineage>
</organism>
<feature type="binding site" evidence="4">
    <location>
        <position position="363"/>
    </location>
    <ligand>
        <name>Fe cation</name>
        <dbReference type="ChEBI" id="CHEBI:24875"/>
        <note>catalytic</note>
    </ligand>
</feature>
<dbReference type="EMBL" id="HBGB01012062">
    <property type="protein sequence ID" value="CAD9051868.1"/>
    <property type="molecule type" value="Transcribed_RNA"/>
</dbReference>
<dbReference type="PANTHER" id="PTHR10543">
    <property type="entry name" value="BETA-CAROTENE DIOXYGENASE"/>
    <property type="match status" value="1"/>
</dbReference>
<dbReference type="GO" id="GO:0016121">
    <property type="term" value="P:carotene catabolic process"/>
    <property type="evidence" value="ECO:0007669"/>
    <property type="project" value="TreeGrafter"/>
</dbReference>
<feature type="binding site" evidence="4">
    <location>
        <position position="700"/>
    </location>
    <ligand>
        <name>Fe cation</name>
        <dbReference type="ChEBI" id="CHEBI:24875"/>
        <note>catalytic</note>
    </ligand>
</feature>
<feature type="compositionally biased region" description="Polar residues" evidence="5">
    <location>
        <begin position="29"/>
        <end position="41"/>
    </location>
</feature>
<dbReference type="GO" id="GO:0046872">
    <property type="term" value="F:metal ion binding"/>
    <property type="evidence" value="ECO:0007669"/>
    <property type="project" value="UniProtKB-KW"/>
</dbReference>
<evidence type="ECO:0000313" key="7">
    <source>
        <dbReference type="EMBL" id="CAD9051868.1"/>
    </source>
</evidence>
<keyword evidence="3 4" id="KW-0408">Iron</keyword>
<proteinExistence type="inferred from homology"/>
<evidence type="ECO:0000256" key="4">
    <source>
        <dbReference type="PIRSR" id="PIRSR604294-1"/>
    </source>
</evidence>
<dbReference type="AlphaFoldDB" id="A0A7S1P0M7"/>
<feature type="binding site" evidence="4">
    <location>
        <position position="418"/>
    </location>
    <ligand>
        <name>Fe cation</name>
        <dbReference type="ChEBI" id="CHEBI:24875"/>
        <note>catalytic</note>
    </ligand>
</feature>
<evidence type="ECO:0000256" key="5">
    <source>
        <dbReference type="SAM" id="MobiDB-lite"/>
    </source>
</evidence>
<sequence length="714" mass="79357">MLSLSVVTLLALQLTLTVRHASGRFLKTSRPSPWPSSSFLQPPSAHGGGRHSRTQPRTRLQQKPPTDQRLETTKKVAQAAVRIPISHMLRSWVLPLAIPPIKTARPTVDDSARLAELKKFDGVFSRDDWAAAFKSQPEEFEYVIDEVEGSIPKDINGTYLRLGPALFERANQTTAHWMDGDGYLTAISFRDGKAWLRSRYVVTPDFLDEQNANQFLYRGCFGTYRNPDSPHARCKRATQIIRTLERLRQGDVPSPLERMTENAMDARLKAPPNTNIALFPRREGPPMLLALHEAGLPWALEINDLSTVGPADMDLGGDVGVAGAAESASSSSSGSSSAGRSSRSTWHWLDGIMEMEGDASNAHPKVEADRGNFVAFTWQVGAPMMGKPMGLTIREWADDGTLLSVMPYEMPDAVAAPHDWGITESYYILPDPPMQLQPLPFLLGQKGPVECLKKLAGPLRLHLVPRPTGPKAGTPPRVVDVGEVGFPIHLSGFEDDEGRVVIYSEAWGPEFLAINRNAESLFGANEGYWPDPTSSPQITLYRTVIDVSSEEHPRVVEHRPTPGFERLSIAQPISHPNRESLPFSQLYCILSHTRGPGWPGASPPQGFARLDVVSKKVDAWYTGRRAFSSQPTIAHRPLPRAHRHPHAHQDLDEETSGWMMGIVHDMERGRPYLAIFHPKYIHKGPVAKLWLKHHIPWGIHTHFAANLHMDKIQT</sequence>